<evidence type="ECO:0000259" key="1">
    <source>
        <dbReference type="PROSITE" id="PS50011"/>
    </source>
</evidence>
<proteinExistence type="predicted"/>
<dbReference type="OMA" id="AYCLITC"/>
<protein>
    <recommendedName>
        <fullName evidence="1">Protein kinase domain-containing protein</fullName>
    </recommendedName>
</protein>
<organism evidence="2 3">
    <name type="scientific">Paramecium octaurelia</name>
    <dbReference type="NCBI Taxonomy" id="43137"/>
    <lineage>
        <taxon>Eukaryota</taxon>
        <taxon>Sar</taxon>
        <taxon>Alveolata</taxon>
        <taxon>Ciliophora</taxon>
        <taxon>Intramacronucleata</taxon>
        <taxon>Oligohymenophorea</taxon>
        <taxon>Peniculida</taxon>
        <taxon>Parameciidae</taxon>
        <taxon>Paramecium</taxon>
    </lineage>
</organism>
<dbReference type="OrthoDB" id="302074at2759"/>
<dbReference type="InterPro" id="IPR000719">
    <property type="entry name" value="Prot_kinase_dom"/>
</dbReference>
<evidence type="ECO:0000313" key="3">
    <source>
        <dbReference type="Proteomes" id="UP000683925"/>
    </source>
</evidence>
<reference evidence="2" key="1">
    <citation type="submission" date="2021-01" db="EMBL/GenBank/DDBJ databases">
        <authorList>
            <consortium name="Genoscope - CEA"/>
            <person name="William W."/>
        </authorList>
    </citation>
    <scope>NUCLEOTIDE SEQUENCE</scope>
</reference>
<dbReference type="AlphaFoldDB" id="A0A8S1WPJ0"/>
<dbReference type="GO" id="GO:0005524">
    <property type="term" value="F:ATP binding"/>
    <property type="evidence" value="ECO:0007669"/>
    <property type="project" value="InterPro"/>
</dbReference>
<dbReference type="EMBL" id="CAJJDP010000098">
    <property type="protein sequence ID" value="CAD8191142.1"/>
    <property type="molecule type" value="Genomic_DNA"/>
</dbReference>
<name>A0A8S1WPJ0_PAROT</name>
<sequence length="489" mass="58488">MQEQLNLRCEGYNIQFISMDNENLIRYKAKLQNEYLANDIMITGKYFREVVQQIDDQTFVVKHPKGQTLEQFIQASNWIPENIVETILIQILEGLAMLYCNRILGRCFSIDNIIWDGTNITMMNFGLYPEISETLINYNHNLDTLLLGQIAYCLITCTSKVEKNYIETLISPPISQTLKELTNRMLSPENERIQLWEVAENLKNNLSEDAYKFYVNKYQNCCKTLNKIVEERESFFCSTIDIFDQQKSEQFESREQMSYLLYYNDKIDEDQIIWDQLHEELYKIYILTNLKEIIKEKYFDQEKSIYLDQLKFIVDKTILIVMSKFERYLSTQFSRESFRKLRMIIKDTIYCQTQFFIGNDIEAIKSSIQVKKNIEKHFQNAIFEDDFNDIKLAFRTYVLNVYRFYQRNAQNCQDPQEKRELSKIQLQVLMAIILNQVIKNKEIHFKTVKRVVGTDKIRLNDIEIRFFELAYVEDIQEQISEIHQIYFSK</sequence>
<feature type="domain" description="Protein kinase" evidence="1">
    <location>
        <begin position="1"/>
        <end position="281"/>
    </location>
</feature>
<dbReference type="GO" id="GO:0004672">
    <property type="term" value="F:protein kinase activity"/>
    <property type="evidence" value="ECO:0007669"/>
    <property type="project" value="InterPro"/>
</dbReference>
<keyword evidence="3" id="KW-1185">Reference proteome</keyword>
<dbReference type="PROSITE" id="PS50011">
    <property type="entry name" value="PROTEIN_KINASE_DOM"/>
    <property type="match status" value="1"/>
</dbReference>
<dbReference type="Proteomes" id="UP000683925">
    <property type="component" value="Unassembled WGS sequence"/>
</dbReference>
<comment type="caution">
    <text evidence="2">The sequence shown here is derived from an EMBL/GenBank/DDBJ whole genome shotgun (WGS) entry which is preliminary data.</text>
</comment>
<accession>A0A8S1WPJ0</accession>
<gene>
    <name evidence="2" type="ORF">POCTA_138.1.T0990056</name>
</gene>
<evidence type="ECO:0000313" key="2">
    <source>
        <dbReference type="EMBL" id="CAD8191142.1"/>
    </source>
</evidence>